<feature type="region of interest" description="Disordered" evidence="1">
    <location>
        <begin position="24"/>
        <end position="56"/>
    </location>
</feature>
<name>A0A9Q1EPB0_SYNKA</name>
<sequence length="109" mass="12315">MAFGNTGHVIPQVRLEEPAEDNFYKSTSLRSLQQSHPRSRPYSPANVRRHPRHGEMDPCVTSSCVLRCGETKPVDFIIRYLLVPLRLVSSDSGVESNMGRPGSDKPFYR</sequence>
<evidence type="ECO:0000313" key="3">
    <source>
        <dbReference type="Proteomes" id="UP001152622"/>
    </source>
</evidence>
<comment type="caution">
    <text evidence="2">The sequence shown here is derived from an EMBL/GenBank/DDBJ whole genome shotgun (WGS) entry which is preliminary data.</text>
</comment>
<dbReference type="AlphaFoldDB" id="A0A9Q1EPB0"/>
<accession>A0A9Q1EPB0</accession>
<dbReference type="Proteomes" id="UP001152622">
    <property type="component" value="Chromosome 14"/>
</dbReference>
<keyword evidence="3" id="KW-1185">Reference proteome</keyword>
<reference evidence="2" key="1">
    <citation type="journal article" date="2023" name="Science">
        <title>Genome structures resolve the early diversification of teleost fishes.</title>
        <authorList>
            <person name="Parey E."/>
            <person name="Louis A."/>
            <person name="Montfort J."/>
            <person name="Bouchez O."/>
            <person name="Roques C."/>
            <person name="Iampietro C."/>
            <person name="Lluch J."/>
            <person name="Castinel A."/>
            <person name="Donnadieu C."/>
            <person name="Desvignes T."/>
            <person name="Floi Bucao C."/>
            <person name="Jouanno E."/>
            <person name="Wen M."/>
            <person name="Mejri S."/>
            <person name="Dirks R."/>
            <person name="Jansen H."/>
            <person name="Henkel C."/>
            <person name="Chen W.J."/>
            <person name="Zahm M."/>
            <person name="Cabau C."/>
            <person name="Klopp C."/>
            <person name="Thompson A.W."/>
            <person name="Robinson-Rechavi M."/>
            <person name="Braasch I."/>
            <person name="Lecointre G."/>
            <person name="Bobe J."/>
            <person name="Postlethwait J.H."/>
            <person name="Berthelot C."/>
            <person name="Roest Crollius H."/>
            <person name="Guiguen Y."/>
        </authorList>
    </citation>
    <scope>NUCLEOTIDE SEQUENCE</scope>
    <source>
        <strain evidence="2">WJC10195</strain>
    </source>
</reference>
<gene>
    <name evidence="2" type="ORF">SKAU_G00323970</name>
</gene>
<organism evidence="2 3">
    <name type="scientific">Synaphobranchus kaupii</name>
    <name type="common">Kaup's arrowtooth eel</name>
    <dbReference type="NCBI Taxonomy" id="118154"/>
    <lineage>
        <taxon>Eukaryota</taxon>
        <taxon>Metazoa</taxon>
        <taxon>Chordata</taxon>
        <taxon>Craniata</taxon>
        <taxon>Vertebrata</taxon>
        <taxon>Euteleostomi</taxon>
        <taxon>Actinopterygii</taxon>
        <taxon>Neopterygii</taxon>
        <taxon>Teleostei</taxon>
        <taxon>Anguilliformes</taxon>
        <taxon>Synaphobranchidae</taxon>
        <taxon>Synaphobranchus</taxon>
    </lineage>
</organism>
<feature type="compositionally biased region" description="Polar residues" evidence="1">
    <location>
        <begin position="24"/>
        <end position="36"/>
    </location>
</feature>
<proteinExistence type="predicted"/>
<evidence type="ECO:0000256" key="1">
    <source>
        <dbReference type="SAM" id="MobiDB-lite"/>
    </source>
</evidence>
<dbReference type="EMBL" id="JAINUF010000014">
    <property type="protein sequence ID" value="KAJ8342469.1"/>
    <property type="molecule type" value="Genomic_DNA"/>
</dbReference>
<dbReference type="OrthoDB" id="10568615at2759"/>
<evidence type="ECO:0000313" key="2">
    <source>
        <dbReference type="EMBL" id="KAJ8342469.1"/>
    </source>
</evidence>
<protein>
    <submittedName>
        <fullName evidence="2">Uncharacterized protein</fullName>
    </submittedName>
</protein>